<comment type="similarity">
    <text evidence="1">Belongs to the 'phage' integrase family.</text>
</comment>
<reference evidence="8" key="1">
    <citation type="journal article" date="2014" name="Int. J. Syst. Evol. Microbiol.">
        <title>Complete genome sequence of Corynebacterium casei LMG S-19264T (=DSM 44701T), isolated from a smear-ripened cheese.</title>
        <authorList>
            <consortium name="US DOE Joint Genome Institute (JGI-PGF)"/>
            <person name="Walter F."/>
            <person name="Albersmeier A."/>
            <person name="Kalinowski J."/>
            <person name="Ruckert C."/>
        </authorList>
    </citation>
    <scope>NUCLEOTIDE SEQUENCE</scope>
    <source>
        <strain evidence="8">CGMCC 1.15254</strain>
    </source>
</reference>
<evidence type="ECO:0000256" key="3">
    <source>
        <dbReference type="ARBA" id="ARBA00023125"/>
    </source>
</evidence>
<protein>
    <submittedName>
        <fullName evidence="8">Tyrosine recombinase XerD</fullName>
    </submittedName>
</protein>
<evidence type="ECO:0000313" key="9">
    <source>
        <dbReference type="Proteomes" id="UP000632498"/>
    </source>
</evidence>
<feature type="domain" description="Tyr recombinase" evidence="6">
    <location>
        <begin position="116"/>
        <end position="300"/>
    </location>
</feature>
<dbReference type="InterPro" id="IPR011010">
    <property type="entry name" value="DNA_brk_join_enz"/>
</dbReference>
<dbReference type="InterPro" id="IPR010998">
    <property type="entry name" value="Integrase_recombinase_N"/>
</dbReference>
<dbReference type="RefSeq" id="WP_188667186.1">
    <property type="nucleotide sequence ID" value="NZ_BMHV01000044.1"/>
</dbReference>
<dbReference type="PROSITE" id="PS51898">
    <property type="entry name" value="TYR_RECOMBINASE"/>
    <property type="match status" value="1"/>
</dbReference>
<keyword evidence="9" id="KW-1185">Reference proteome</keyword>
<dbReference type="PANTHER" id="PTHR30349">
    <property type="entry name" value="PHAGE INTEGRASE-RELATED"/>
    <property type="match status" value="1"/>
</dbReference>
<dbReference type="PROSITE" id="PS51900">
    <property type="entry name" value="CB"/>
    <property type="match status" value="1"/>
</dbReference>
<dbReference type="Pfam" id="PF00589">
    <property type="entry name" value="Phage_integrase"/>
    <property type="match status" value="1"/>
</dbReference>
<dbReference type="Gene3D" id="1.10.150.130">
    <property type="match status" value="1"/>
</dbReference>
<evidence type="ECO:0000256" key="2">
    <source>
        <dbReference type="ARBA" id="ARBA00022908"/>
    </source>
</evidence>
<proteinExistence type="inferred from homology"/>
<dbReference type="EMBL" id="BMHV01000044">
    <property type="protein sequence ID" value="GGF76092.1"/>
    <property type="molecule type" value="Genomic_DNA"/>
</dbReference>
<dbReference type="Pfam" id="PF02899">
    <property type="entry name" value="Phage_int_SAM_1"/>
    <property type="match status" value="1"/>
</dbReference>
<dbReference type="GO" id="GO:0006310">
    <property type="term" value="P:DNA recombination"/>
    <property type="evidence" value="ECO:0007669"/>
    <property type="project" value="UniProtKB-KW"/>
</dbReference>
<name>A0A917FHB5_9PROT</name>
<comment type="caution">
    <text evidence="8">The sequence shown here is derived from an EMBL/GenBank/DDBJ whole genome shotgun (WGS) entry which is preliminary data.</text>
</comment>
<sequence length="306" mass="36026">MLDNLFHRQSLEDLFIDYIEQVKIERGLSPKTIQSYRESLSLFGAFVNTDHMSLRYWTLDYLRPFFHHGRNDRCWAARTYHIHHNNLKKFGDWLLLTKHTRHNPLIAIQKPKLAMVKKKGLNVEEVHKLLYVALLKSSALPFLRIRNHALISLALQTGLRMSEIINLRIHDLHFQDHHLHVRSGKGGKDRFVSITNDLQSTLEVYLKEHEKFFQMKTLILFPSKSGKLFAVREFRRLTDRLGKLADIIFSSHDLRRTYASTLSKQGVSAFVIQEQLGHSDIRVTMRYVSFEQKNKDDILKDIHLYN</sequence>
<dbReference type="InterPro" id="IPR004107">
    <property type="entry name" value="Integrase_SAM-like_N"/>
</dbReference>
<dbReference type="GO" id="GO:0003677">
    <property type="term" value="F:DNA binding"/>
    <property type="evidence" value="ECO:0007669"/>
    <property type="project" value="UniProtKB-UniRule"/>
</dbReference>
<evidence type="ECO:0000256" key="5">
    <source>
        <dbReference type="PROSITE-ProRule" id="PRU01248"/>
    </source>
</evidence>
<keyword evidence="3 5" id="KW-0238">DNA-binding</keyword>
<dbReference type="InterPro" id="IPR013762">
    <property type="entry name" value="Integrase-like_cat_sf"/>
</dbReference>
<keyword evidence="4" id="KW-0233">DNA recombination</keyword>
<evidence type="ECO:0000256" key="1">
    <source>
        <dbReference type="ARBA" id="ARBA00008857"/>
    </source>
</evidence>
<reference evidence="8" key="2">
    <citation type="submission" date="2020-09" db="EMBL/GenBank/DDBJ databases">
        <authorList>
            <person name="Sun Q."/>
            <person name="Zhou Y."/>
        </authorList>
    </citation>
    <scope>NUCLEOTIDE SEQUENCE</scope>
    <source>
        <strain evidence="8">CGMCC 1.15254</strain>
    </source>
</reference>
<organism evidence="8 9">
    <name type="scientific">Terasakiella brassicae</name>
    <dbReference type="NCBI Taxonomy" id="1634917"/>
    <lineage>
        <taxon>Bacteria</taxon>
        <taxon>Pseudomonadati</taxon>
        <taxon>Pseudomonadota</taxon>
        <taxon>Alphaproteobacteria</taxon>
        <taxon>Rhodospirillales</taxon>
        <taxon>Terasakiellaceae</taxon>
        <taxon>Terasakiella</taxon>
    </lineage>
</organism>
<dbReference type="Gene3D" id="1.10.443.10">
    <property type="entry name" value="Intergrase catalytic core"/>
    <property type="match status" value="1"/>
</dbReference>
<gene>
    <name evidence="8" type="primary">xerD</name>
    <name evidence="8" type="ORF">GCM10011332_32600</name>
</gene>
<keyword evidence="2" id="KW-0229">DNA integration</keyword>
<dbReference type="GO" id="GO:0015074">
    <property type="term" value="P:DNA integration"/>
    <property type="evidence" value="ECO:0007669"/>
    <property type="project" value="UniProtKB-KW"/>
</dbReference>
<evidence type="ECO:0000259" key="7">
    <source>
        <dbReference type="PROSITE" id="PS51900"/>
    </source>
</evidence>
<accession>A0A917FHB5</accession>
<dbReference type="InterPro" id="IPR044068">
    <property type="entry name" value="CB"/>
</dbReference>
<dbReference type="Proteomes" id="UP000632498">
    <property type="component" value="Unassembled WGS sequence"/>
</dbReference>
<dbReference type="AlphaFoldDB" id="A0A917FHB5"/>
<dbReference type="CDD" id="cd00397">
    <property type="entry name" value="DNA_BRE_C"/>
    <property type="match status" value="1"/>
</dbReference>
<dbReference type="InterPro" id="IPR002104">
    <property type="entry name" value="Integrase_catalytic"/>
</dbReference>
<dbReference type="InterPro" id="IPR050090">
    <property type="entry name" value="Tyrosine_recombinase_XerCD"/>
</dbReference>
<evidence type="ECO:0000256" key="4">
    <source>
        <dbReference type="ARBA" id="ARBA00023172"/>
    </source>
</evidence>
<evidence type="ECO:0000259" key="6">
    <source>
        <dbReference type="PROSITE" id="PS51898"/>
    </source>
</evidence>
<dbReference type="PANTHER" id="PTHR30349:SF41">
    <property type="entry name" value="INTEGRASE_RECOMBINASE PROTEIN MJ0367-RELATED"/>
    <property type="match status" value="1"/>
</dbReference>
<evidence type="ECO:0000313" key="8">
    <source>
        <dbReference type="EMBL" id="GGF76092.1"/>
    </source>
</evidence>
<dbReference type="SUPFAM" id="SSF56349">
    <property type="entry name" value="DNA breaking-rejoining enzymes"/>
    <property type="match status" value="1"/>
</dbReference>
<feature type="domain" description="Core-binding (CB)" evidence="7">
    <location>
        <begin position="9"/>
        <end position="95"/>
    </location>
</feature>